<reference evidence="5 6" key="1">
    <citation type="submission" date="2024-03" db="EMBL/GenBank/DDBJ databases">
        <title>Complete genome of BD2.</title>
        <authorList>
            <person name="Cao G."/>
        </authorList>
    </citation>
    <scope>NUCLEOTIDE SEQUENCE [LARGE SCALE GENOMIC DNA]</scope>
    <source>
        <strain evidence="5 6">BD2</strain>
    </source>
</reference>
<dbReference type="PROSITE" id="PS50887">
    <property type="entry name" value="GGDEF"/>
    <property type="match status" value="1"/>
</dbReference>
<dbReference type="GO" id="GO:0052621">
    <property type="term" value="F:diguanylate cyclase activity"/>
    <property type="evidence" value="ECO:0007669"/>
    <property type="project" value="UniProtKB-EC"/>
</dbReference>
<evidence type="ECO:0000313" key="5">
    <source>
        <dbReference type="EMBL" id="WXL26782.1"/>
    </source>
</evidence>
<keyword evidence="3" id="KW-1133">Transmembrane helix</keyword>
<organism evidence="5 6">
    <name type="scientific">Ectopseudomonas mendocina</name>
    <name type="common">Pseudomonas mendocina</name>
    <dbReference type="NCBI Taxonomy" id="300"/>
    <lineage>
        <taxon>Bacteria</taxon>
        <taxon>Pseudomonadati</taxon>
        <taxon>Pseudomonadota</taxon>
        <taxon>Gammaproteobacteria</taxon>
        <taxon>Pseudomonadales</taxon>
        <taxon>Pseudomonadaceae</taxon>
        <taxon>Ectopseudomonas</taxon>
    </lineage>
</organism>
<name>A0ABZ2RJN9_ECTME</name>
<gene>
    <name evidence="5" type="ORF">WG219_04685</name>
</gene>
<keyword evidence="3" id="KW-0812">Transmembrane</keyword>
<keyword evidence="6" id="KW-1185">Reference proteome</keyword>
<dbReference type="SUPFAM" id="SSF55073">
    <property type="entry name" value="Nucleotide cyclase"/>
    <property type="match status" value="1"/>
</dbReference>
<dbReference type="InterPro" id="IPR043128">
    <property type="entry name" value="Rev_trsase/Diguanyl_cyclase"/>
</dbReference>
<dbReference type="InterPro" id="IPR029787">
    <property type="entry name" value="Nucleotide_cyclase"/>
</dbReference>
<dbReference type="PANTHER" id="PTHR45138">
    <property type="entry name" value="REGULATORY COMPONENTS OF SENSORY TRANSDUCTION SYSTEM"/>
    <property type="match status" value="1"/>
</dbReference>
<dbReference type="CDD" id="cd01949">
    <property type="entry name" value="GGDEF"/>
    <property type="match status" value="1"/>
</dbReference>
<dbReference type="EMBL" id="CP148074">
    <property type="protein sequence ID" value="WXL26782.1"/>
    <property type="molecule type" value="Genomic_DNA"/>
</dbReference>
<evidence type="ECO:0000256" key="1">
    <source>
        <dbReference type="ARBA" id="ARBA00012528"/>
    </source>
</evidence>
<keyword evidence="5" id="KW-0548">Nucleotidyltransferase</keyword>
<evidence type="ECO:0000256" key="2">
    <source>
        <dbReference type="ARBA" id="ARBA00034247"/>
    </source>
</evidence>
<dbReference type="EC" id="2.7.7.65" evidence="1"/>
<keyword evidence="3" id="KW-0472">Membrane</keyword>
<dbReference type="NCBIfam" id="TIGR00254">
    <property type="entry name" value="GGDEF"/>
    <property type="match status" value="1"/>
</dbReference>
<feature type="domain" description="GGDEF" evidence="4">
    <location>
        <begin position="399"/>
        <end position="530"/>
    </location>
</feature>
<evidence type="ECO:0000313" key="6">
    <source>
        <dbReference type="Proteomes" id="UP001476583"/>
    </source>
</evidence>
<dbReference type="Pfam" id="PF00990">
    <property type="entry name" value="GGDEF"/>
    <property type="match status" value="1"/>
</dbReference>
<sequence>MKSILNKYPPLRRLKRVIRGSWLAEGLLLSVILMIVITLVALRIAQLEMNALSRPHQSTDRWKITNIALELHHLDHLALEAVKAPTTDALDEITMRLEVLSSLLMEEEAEKNAPQSLLFSLTESRSVLEKLRTQIDQWGYIIANTADTHATVREIAENVCDLAEEMRAAVMAVHVASSMEQDKVRVNQYNRLAMLNWILILLLIGIAALVIKLILDRQAAKRMSNHLALVNRRLEFRVNRRTRQLAESKELLRFILDASPSEAALVSADTGEVLFINKTLLDRMDLSTPPEKLFLKSLLVDRLQGQQFIDELEQYGRVDDLQTQIMPGKPYWSSLSAKLVEIEGKLAHLLWAFDVTEHRKLLEMLESQANTDSMTQLYNRRAFYRAGEKIIDSCKRYNHSCCLLMLDIDHFKRINDTYGHASGDLAIRAVSDVLRSNLRDADVIGRIGGEEFAVLLPHTDPQQAEDSAERIRAAIKAQALGDGPRPFNITISIGVAVFDPVETETLELLLIRADKALYKAKQSGRNRVET</sequence>
<dbReference type="InterPro" id="IPR050469">
    <property type="entry name" value="Diguanylate_Cyclase"/>
</dbReference>
<dbReference type="SMART" id="SM00267">
    <property type="entry name" value="GGDEF"/>
    <property type="match status" value="1"/>
</dbReference>
<dbReference type="Proteomes" id="UP001476583">
    <property type="component" value="Chromosome"/>
</dbReference>
<accession>A0ABZ2RJN9</accession>
<protein>
    <recommendedName>
        <fullName evidence="1">diguanylate cyclase</fullName>
        <ecNumber evidence="1">2.7.7.65</ecNumber>
    </recommendedName>
</protein>
<keyword evidence="5" id="KW-0808">Transferase</keyword>
<dbReference type="InterPro" id="IPR000160">
    <property type="entry name" value="GGDEF_dom"/>
</dbReference>
<evidence type="ECO:0000256" key="3">
    <source>
        <dbReference type="SAM" id="Phobius"/>
    </source>
</evidence>
<feature type="transmembrane region" description="Helical" evidence="3">
    <location>
        <begin position="194"/>
        <end position="215"/>
    </location>
</feature>
<feature type="transmembrane region" description="Helical" evidence="3">
    <location>
        <begin position="21"/>
        <end position="45"/>
    </location>
</feature>
<proteinExistence type="predicted"/>
<dbReference type="PANTHER" id="PTHR45138:SF9">
    <property type="entry name" value="DIGUANYLATE CYCLASE DGCM-RELATED"/>
    <property type="match status" value="1"/>
</dbReference>
<evidence type="ECO:0000259" key="4">
    <source>
        <dbReference type="PROSITE" id="PS50887"/>
    </source>
</evidence>
<comment type="catalytic activity">
    <reaction evidence="2">
        <text>2 GTP = 3',3'-c-di-GMP + 2 diphosphate</text>
        <dbReference type="Rhea" id="RHEA:24898"/>
        <dbReference type="ChEBI" id="CHEBI:33019"/>
        <dbReference type="ChEBI" id="CHEBI:37565"/>
        <dbReference type="ChEBI" id="CHEBI:58805"/>
        <dbReference type="EC" id="2.7.7.65"/>
    </reaction>
</comment>
<dbReference type="Gene3D" id="3.30.70.270">
    <property type="match status" value="1"/>
</dbReference>